<sequence>MAVTVTTAVVLAVAAARRKRRSDVALHYEHALKRYIVVLSKSVPFVWRREPTCPHSSKRAYERGRVREGERSLRVGRVKVAGKRPTWMTNDRRVKRSESWLGKRVYTCLRMRAELYATQCGDRSKQVNDDETVEATQWRLGYFTETL</sequence>
<evidence type="ECO:0000313" key="3">
    <source>
        <dbReference type="WBParaSite" id="TTAC_0000207301-mRNA-1"/>
    </source>
</evidence>
<keyword evidence="2" id="KW-1185">Reference proteome</keyword>
<protein>
    <submittedName>
        <fullName evidence="3">Secreted protein</fullName>
    </submittedName>
</protein>
<accession>A0A0R3WMT5</accession>
<reference evidence="1 2" key="2">
    <citation type="submission" date="2018-11" db="EMBL/GenBank/DDBJ databases">
        <authorList>
            <consortium name="Pathogen Informatics"/>
        </authorList>
    </citation>
    <scope>NUCLEOTIDE SEQUENCE [LARGE SCALE GENOMIC DNA]</scope>
</reference>
<reference evidence="3" key="1">
    <citation type="submission" date="2017-02" db="UniProtKB">
        <authorList>
            <consortium name="WormBaseParasite"/>
        </authorList>
    </citation>
    <scope>IDENTIFICATION</scope>
</reference>
<name>A0A0R3WMT5_HYDTA</name>
<gene>
    <name evidence="1" type="ORF">TTAC_LOCUS2060</name>
</gene>
<organism evidence="3">
    <name type="scientific">Hydatigena taeniaeformis</name>
    <name type="common">Feline tapeworm</name>
    <name type="synonym">Taenia taeniaeformis</name>
    <dbReference type="NCBI Taxonomy" id="6205"/>
    <lineage>
        <taxon>Eukaryota</taxon>
        <taxon>Metazoa</taxon>
        <taxon>Spiralia</taxon>
        <taxon>Lophotrochozoa</taxon>
        <taxon>Platyhelminthes</taxon>
        <taxon>Cestoda</taxon>
        <taxon>Eucestoda</taxon>
        <taxon>Cyclophyllidea</taxon>
        <taxon>Taeniidae</taxon>
        <taxon>Hydatigera</taxon>
    </lineage>
</organism>
<proteinExistence type="predicted"/>
<dbReference type="Proteomes" id="UP000274429">
    <property type="component" value="Unassembled WGS sequence"/>
</dbReference>
<dbReference type="WBParaSite" id="TTAC_0000207301-mRNA-1">
    <property type="protein sequence ID" value="TTAC_0000207301-mRNA-1"/>
    <property type="gene ID" value="TTAC_0000207301"/>
</dbReference>
<evidence type="ECO:0000313" key="1">
    <source>
        <dbReference type="EMBL" id="VDM18821.1"/>
    </source>
</evidence>
<dbReference type="AlphaFoldDB" id="A0A0R3WMT5"/>
<dbReference type="EMBL" id="UYWX01000723">
    <property type="protein sequence ID" value="VDM18821.1"/>
    <property type="molecule type" value="Genomic_DNA"/>
</dbReference>
<evidence type="ECO:0000313" key="2">
    <source>
        <dbReference type="Proteomes" id="UP000274429"/>
    </source>
</evidence>